<organism evidence="1 2">
    <name type="scientific">Intoshia linei</name>
    <dbReference type="NCBI Taxonomy" id="1819745"/>
    <lineage>
        <taxon>Eukaryota</taxon>
        <taxon>Metazoa</taxon>
        <taxon>Spiralia</taxon>
        <taxon>Lophotrochozoa</taxon>
        <taxon>Mesozoa</taxon>
        <taxon>Orthonectida</taxon>
        <taxon>Rhopaluridae</taxon>
        <taxon>Intoshia</taxon>
    </lineage>
</organism>
<evidence type="ECO:0008006" key="3">
    <source>
        <dbReference type="Google" id="ProtNLM"/>
    </source>
</evidence>
<gene>
    <name evidence="1" type="ORF">A3Q56_03048</name>
</gene>
<keyword evidence="2" id="KW-1185">Reference proteome</keyword>
<dbReference type="Proteomes" id="UP000078046">
    <property type="component" value="Unassembled WGS sequence"/>
</dbReference>
<evidence type="ECO:0000313" key="2">
    <source>
        <dbReference type="Proteomes" id="UP000078046"/>
    </source>
</evidence>
<accession>A0A177B4K2</accession>
<dbReference type="PANTHER" id="PTHR13621">
    <property type="entry name" value="PROLINE-RICH PROTEIN PRCC"/>
    <property type="match status" value="1"/>
</dbReference>
<sequence length="296" mass="34316">MLVDYQSDSSNEFVKDKKPVEETIISFKSKTPNECKIKKPGTKRIYVDLSKKLKDENSDEEYDEYICNLKNEKTEINHKNTNYDTSLLSILPKAKNDTRKNTLSIINKEKTKLFKPYVLRKNKMNTKEPVDPQKNFKILLDEMENSSESDDDNEFEYLKSGSFFDEYESVETRTNNKAVNENTFVGPVFIEQPNIDKTELTATEKILQEEGVPEYDVMDIAADDRDDYINRIKNYSMEQAIPGSIAKSAMGKNKIGKRKHQITYLAAQAKANEVVLKNKWSESKENKRFAKMKYGF</sequence>
<proteinExistence type="predicted"/>
<name>A0A177B4K2_9BILA</name>
<dbReference type="AlphaFoldDB" id="A0A177B4K2"/>
<comment type="caution">
    <text evidence="1">The sequence shown here is derived from an EMBL/GenBank/DDBJ whole genome shotgun (WGS) entry which is preliminary data.</text>
</comment>
<evidence type="ECO:0000313" key="1">
    <source>
        <dbReference type="EMBL" id="OAF69205.1"/>
    </source>
</evidence>
<dbReference type="PANTHER" id="PTHR13621:SF2">
    <property type="entry name" value="PROLINE-RICH PROTEIN PRCC"/>
    <property type="match status" value="1"/>
</dbReference>
<dbReference type="EMBL" id="LWCA01000319">
    <property type="protein sequence ID" value="OAF69205.1"/>
    <property type="molecule type" value="Genomic_DNA"/>
</dbReference>
<dbReference type="OrthoDB" id="206969at2759"/>
<dbReference type="Pfam" id="PF10253">
    <property type="entry name" value="PRCC"/>
    <property type="match status" value="1"/>
</dbReference>
<dbReference type="InterPro" id="IPR018800">
    <property type="entry name" value="PRCC"/>
</dbReference>
<dbReference type="GO" id="GO:0005634">
    <property type="term" value="C:nucleus"/>
    <property type="evidence" value="ECO:0007669"/>
    <property type="project" value="TreeGrafter"/>
</dbReference>
<protein>
    <recommendedName>
        <fullName evidence="3">Proline-rich protein PRCC</fullName>
    </recommendedName>
</protein>
<reference evidence="1 2" key="1">
    <citation type="submission" date="2016-04" db="EMBL/GenBank/DDBJ databases">
        <title>The genome of Intoshia linei affirms orthonectids as highly simplified spiralians.</title>
        <authorList>
            <person name="Mikhailov K.V."/>
            <person name="Slusarev G.S."/>
            <person name="Nikitin M.A."/>
            <person name="Logacheva M.D."/>
            <person name="Penin A."/>
            <person name="Aleoshin V."/>
            <person name="Panchin Y.V."/>
        </authorList>
    </citation>
    <scope>NUCLEOTIDE SEQUENCE [LARGE SCALE GENOMIC DNA]</scope>
    <source>
        <strain evidence="1">Intl2013</strain>
        <tissue evidence="1">Whole animal</tissue>
    </source>
</reference>